<dbReference type="Proteomes" id="UP000681720">
    <property type="component" value="Unassembled WGS sequence"/>
</dbReference>
<evidence type="ECO:0000313" key="3">
    <source>
        <dbReference type="Proteomes" id="UP000681720"/>
    </source>
</evidence>
<name>A0A8S2ZF85_9BILA</name>
<evidence type="ECO:0000313" key="2">
    <source>
        <dbReference type="EMBL" id="CAF4921709.1"/>
    </source>
</evidence>
<protein>
    <submittedName>
        <fullName evidence="1">Uncharacterized protein</fullName>
    </submittedName>
</protein>
<reference evidence="1" key="1">
    <citation type="submission" date="2021-02" db="EMBL/GenBank/DDBJ databases">
        <authorList>
            <person name="Nowell W R."/>
        </authorList>
    </citation>
    <scope>NUCLEOTIDE SEQUENCE</scope>
</reference>
<accession>A0A8S2ZF85</accession>
<comment type="caution">
    <text evidence="1">The sequence shown here is derived from an EMBL/GenBank/DDBJ whole genome shotgun (WGS) entry which is preliminary data.</text>
</comment>
<dbReference type="AlphaFoldDB" id="A0A8S2ZF85"/>
<feature type="non-terminal residue" evidence="1">
    <location>
        <position position="65"/>
    </location>
</feature>
<proteinExistence type="predicted"/>
<gene>
    <name evidence="1" type="ORF">GIL414_LOCUS40125</name>
    <name evidence="2" type="ORF">GIL414_LOCUS52847</name>
</gene>
<organism evidence="1 3">
    <name type="scientific">Rotaria magnacalcarata</name>
    <dbReference type="NCBI Taxonomy" id="392030"/>
    <lineage>
        <taxon>Eukaryota</taxon>
        <taxon>Metazoa</taxon>
        <taxon>Spiralia</taxon>
        <taxon>Gnathifera</taxon>
        <taxon>Rotifera</taxon>
        <taxon>Eurotatoria</taxon>
        <taxon>Bdelloidea</taxon>
        <taxon>Philodinida</taxon>
        <taxon>Philodinidae</taxon>
        <taxon>Rotaria</taxon>
    </lineage>
</organism>
<evidence type="ECO:0000313" key="1">
    <source>
        <dbReference type="EMBL" id="CAF4629055.1"/>
    </source>
</evidence>
<feature type="non-terminal residue" evidence="1">
    <location>
        <position position="1"/>
    </location>
</feature>
<dbReference type="EMBL" id="CAJOBJ010110468">
    <property type="protein sequence ID" value="CAF4629055.1"/>
    <property type="molecule type" value="Genomic_DNA"/>
</dbReference>
<sequence length="65" mass="7425">ESRRILATNAHRKTESNYMIVGPKLVRPSDIVSVWVTILNEQWAITNVAVSLFNQNDEIASNEER</sequence>
<dbReference type="EMBL" id="CAJOBJ010181998">
    <property type="protein sequence ID" value="CAF4921709.1"/>
    <property type="molecule type" value="Genomic_DNA"/>
</dbReference>